<feature type="compositionally biased region" description="Basic and acidic residues" evidence="1">
    <location>
        <begin position="47"/>
        <end position="59"/>
    </location>
</feature>
<evidence type="ECO:0000313" key="3">
    <source>
        <dbReference type="Proteomes" id="UP000317835"/>
    </source>
</evidence>
<organism evidence="2 3">
    <name type="scientific">Tautonia plasticadhaerens</name>
    <dbReference type="NCBI Taxonomy" id="2527974"/>
    <lineage>
        <taxon>Bacteria</taxon>
        <taxon>Pseudomonadati</taxon>
        <taxon>Planctomycetota</taxon>
        <taxon>Planctomycetia</taxon>
        <taxon>Isosphaerales</taxon>
        <taxon>Isosphaeraceae</taxon>
        <taxon>Tautonia</taxon>
    </lineage>
</organism>
<dbReference type="AlphaFoldDB" id="A0A518GYY2"/>
<protein>
    <submittedName>
        <fullName evidence="2">Uncharacterized protein</fullName>
    </submittedName>
</protein>
<dbReference type="RefSeq" id="WP_197447148.1">
    <property type="nucleotide sequence ID" value="NZ_CP036426.1"/>
</dbReference>
<accession>A0A518GYY2</accession>
<dbReference type="EMBL" id="CP036426">
    <property type="protein sequence ID" value="QDV33808.1"/>
    <property type="molecule type" value="Genomic_DNA"/>
</dbReference>
<reference evidence="2 3" key="1">
    <citation type="submission" date="2019-02" db="EMBL/GenBank/DDBJ databases">
        <title>Deep-cultivation of Planctomycetes and their phenomic and genomic characterization uncovers novel biology.</title>
        <authorList>
            <person name="Wiegand S."/>
            <person name="Jogler M."/>
            <person name="Boedeker C."/>
            <person name="Pinto D."/>
            <person name="Vollmers J."/>
            <person name="Rivas-Marin E."/>
            <person name="Kohn T."/>
            <person name="Peeters S.H."/>
            <person name="Heuer A."/>
            <person name="Rast P."/>
            <person name="Oberbeckmann S."/>
            <person name="Bunk B."/>
            <person name="Jeske O."/>
            <person name="Meyerdierks A."/>
            <person name="Storesund J.E."/>
            <person name="Kallscheuer N."/>
            <person name="Luecker S."/>
            <person name="Lage O.M."/>
            <person name="Pohl T."/>
            <person name="Merkel B.J."/>
            <person name="Hornburger P."/>
            <person name="Mueller R.-W."/>
            <person name="Bruemmer F."/>
            <person name="Labrenz M."/>
            <person name="Spormann A.M."/>
            <person name="Op den Camp H."/>
            <person name="Overmann J."/>
            <person name="Amann R."/>
            <person name="Jetten M.S.M."/>
            <person name="Mascher T."/>
            <person name="Medema M.H."/>
            <person name="Devos D.P."/>
            <person name="Kaster A.-K."/>
            <person name="Ovreas L."/>
            <person name="Rohde M."/>
            <person name="Galperin M.Y."/>
            <person name="Jogler C."/>
        </authorList>
    </citation>
    <scope>NUCLEOTIDE SEQUENCE [LARGE SCALE GENOMIC DNA]</scope>
    <source>
        <strain evidence="2 3">ElP</strain>
    </source>
</reference>
<evidence type="ECO:0000313" key="2">
    <source>
        <dbReference type="EMBL" id="QDV33808.1"/>
    </source>
</evidence>
<keyword evidence="3" id="KW-1185">Reference proteome</keyword>
<dbReference type="KEGG" id="tpla:ElP_16870"/>
<sequence length="117" mass="13197">MYQEMTRGIPATTADPKAGVDVAWTRARASDKARRAAQASHASGRRRNVDPTTTDRDYSPEEMEFLRAMQEYKRRSGRMFPTWSEVLEVLLSLGYRKPMEAEEHALAGPEPAGLSLR</sequence>
<gene>
    <name evidence="2" type="ORF">ElP_16870</name>
</gene>
<dbReference type="Proteomes" id="UP000317835">
    <property type="component" value="Chromosome"/>
</dbReference>
<name>A0A518GYY2_9BACT</name>
<proteinExistence type="predicted"/>
<evidence type="ECO:0000256" key="1">
    <source>
        <dbReference type="SAM" id="MobiDB-lite"/>
    </source>
</evidence>
<feature type="region of interest" description="Disordered" evidence="1">
    <location>
        <begin position="26"/>
        <end position="62"/>
    </location>
</feature>